<dbReference type="CDD" id="cd17546">
    <property type="entry name" value="REC_hyHK_CKI1_RcsC-like"/>
    <property type="match status" value="1"/>
</dbReference>
<proteinExistence type="predicted"/>
<keyword evidence="3 4" id="KW-0597">Phosphoprotein</keyword>
<dbReference type="InterPro" id="IPR036097">
    <property type="entry name" value="HisK_dim/P_sf"/>
</dbReference>
<dbReference type="CDD" id="cd16922">
    <property type="entry name" value="HATPase_EvgS-ArcB-TorS-like"/>
    <property type="match status" value="1"/>
</dbReference>
<dbReference type="PRINTS" id="PR00344">
    <property type="entry name" value="BCTRLSENSOR"/>
</dbReference>
<feature type="domain" description="Response regulatory" evidence="10">
    <location>
        <begin position="613"/>
        <end position="727"/>
    </location>
</feature>
<accession>A0A0Q9Z5Z4</accession>
<dbReference type="InterPro" id="IPR036890">
    <property type="entry name" value="HATPase_C_sf"/>
</dbReference>
<dbReference type="OrthoDB" id="4457677at2"/>
<evidence type="ECO:0000259" key="10">
    <source>
        <dbReference type="PROSITE" id="PS50110"/>
    </source>
</evidence>
<dbReference type="InterPro" id="IPR005467">
    <property type="entry name" value="His_kinase_dom"/>
</dbReference>
<dbReference type="SMART" id="SM00388">
    <property type="entry name" value="HisKA"/>
    <property type="match status" value="1"/>
</dbReference>
<dbReference type="InterPro" id="IPR003594">
    <property type="entry name" value="HATPase_dom"/>
</dbReference>
<dbReference type="PROSITE" id="PS50005">
    <property type="entry name" value="TPR"/>
    <property type="match status" value="1"/>
</dbReference>
<dbReference type="Gene3D" id="1.10.287.130">
    <property type="match status" value="1"/>
</dbReference>
<dbReference type="CDD" id="cd00082">
    <property type="entry name" value="HisKA"/>
    <property type="match status" value="1"/>
</dbReference>
<dbReference type="SMART" id="SM00028">
    <property type="entry name" value="TPR"/>
    <property type="match status" value="4"/>
</dbReference>
<evidence type="ECO:0000256" key="1">
    <source>
        <dbReference type="ARBA" id="ARBA00000085"/>
    </source>
</evidence>
<dbReference type="SUPFAM" id="SSF47384">
    <property type="entry name" value="Homodimeric domain of signal transducing histidine kinase"/>
    <property type="match status" value="1"/>
</dbReference>
<dbReference type="PANTHER" id="PTHR45339:SF5">
    <property type="entry name" value="HISTIDINE KINASE"/>
    <property type="match status" value="1"/>
</dbReference>
<dbReference type="InterPro" id="IPR003661">
    <property type="entry name" value="HisK_dim/P_dom"/>
</dbReference>
<dbReference type="RefSeq" id="WP_057482030.1">
    <property type="nucleotide sequence ID" value="NZ_BMWR01000001.1"/>
</dbReference>
<dbReference type="InterPro" id="IPR004358">
    <property type="entry name" value="Sig_transdc_His_kin-like_C"/>
</dbReference>
<dbReference type="PROSITE" id="PS50109">
    <property type="entry name" value="HIS_KIN"/>
    <property type="match status" value="1"/>
</dbReference>
<evidence type="ECO:0000256" key="8">
    <source>
        <dbReference type="SAM" id="SignalP"/>
    </source>
</evidence>
<dbReference type="PANTHER" id="PTHR45339">
    <property type="entry name" value="HYBRID SIGNAL TRANSDUCTION HISTIDINE KINASE J"/>
    <property type="match status" value="1"/>
</dbReference>
<feature type="transmembrane region" description="Helical" evidence="7">
    <location>
        <begin position="311"/>
        <end position="328"/>
    </location>
</feature>
<feature type="chain" id="PRO_5006389126" description="histidine kinase" evidence="8">
    <location>
        <begin position="21"/>
        <end position="737"/>
    </location>
</feature>
<evidence type="ECO:0000259" key="9">
    <source>
        <dbReference type="PROSITE" id="PS50109"/>
    </source>
</evidence>
<keyword evidence="8" id="KW-0732">Signal</keyword>
<dbReference type="Pfam" id="PF13181">
    <property type="entry name" value="TPR_8"/>
    <property type="match status" value="1"/>
</dbReference>
<dbReference type="EMBL" id="LKTP01000023">
    <property type="protein sequence ID" value="KRG28358.1"/>
    <property type="molecule type" value="Genomic_DNA"/>
</dbReference>
<evidence type="ECO:0000256" key="4">
    <source>
        <dbReference type="PROSITE-ProRule" id="PRU00169"/>
    </source>
</evidence>
<dbReference type="AlphaFoldDB" id="A0A0Q9Z5Z4"/>
<dbReference type="InterPro" id="IPR011006">
    <property type="entry name" value="CheY-like_superfamily"/>
</dbReference>
<keyword evidence="7" id="KW-0472">Membrane</keyword>
<dbReference type="PROSITE" id="PS50110">
    <property type="entry name" value="RESPONSE_REGULATORY"/>
    <property type="match status" value="1"/>
</dbReference>
<dbReference type="Gene3D" id="1.25.40.10">
    <property type="entry name" value="Tetratricopeptide repeat domain"/>
    <property type="match status" value="2"/>
</dbReference>
<dbReference type="Gene3D" id="3.30.565.10">
    <property type="entry name" value="Histidine kinase-like ATPase, C-terminal domain"/>
    <property type="match status" value="1"/>
</dbReference>
<dbReference type="InterPro" id="IPR011990">
    <property type="entry name" value="TPR-like_helical_dom_sf"/>
</dbReference>
<evidence type="ECO:0000256" key="5">
    <source>
        <dbReference type="PROSITE-ProRule" id="PRU00339"/>
    </source>
</evidence>
<dbReference type="InterPro" id="IPR001789">
    <property type="entry name" value="Sig_transdc_resp-reg_receiver"/>
</dbReference>
<reference evidence="11" key="1">
    <citation type="submission" date="2015-10" db="EMBL/GenBank/DDBJ databases">
        <title>Draft genome sequence of Salegentibacter mishustinae KCTC 12263.</title>
        <authorList>
            <person name="Lin W."/>
            <person name="Zheng Q."/>
        </authorList>
    </citation>
    <scope>NUCLEOTIDE SEQUENCE [LARGE SCALE GENOMIC DNA]</scope>
    <source>
        <strain evidence="11">KCTC 12263</strain>
    </source>
</reference>
<feature type="domain" description="Histidine kinase" evidence="9">
    <location>
        <begin position="369"/>
        <end position="589"/>
    </location>
</feature>
<feature type="modified residue" description="4-aspartylphosphate" evidence="4">
    <location>
        <position position="662"/>
    </location>
</feature>
<protein>
    <recommendedName>
        <fullName evidence="2">histidine kinase</fullName>
        <ecNumber evidence="2">2.7.13.3</ecNumber>
    </recommendedName>
</protein>
<gene>
    <name evidence="11" type="ORF">APR42_06100</name>
</gene>
<dbReference type="STRING" id="270918.APR42_06100"/>
<dbReference type="InterPro" id="IPR019734">
    <property type="entry name" value="TPR_rpt"/>
</dbReference>
<dbReference type="Pfam" id="PF00512">
    <property type="entry name" value="HisKA"/>
    <property type="match status" value="1"/>
</dbReference>
<keyword evidence="6" id="KW-0175">Coiled coil</keyword>
<dbReference type="FunFam" id="3.30.565.10:FF:000010">
    <property type="entry name" value="Sensor histidine kinase RcsC"/>
    <property type="match status" value="1"/>
</dbReference>
<organism evidence="11 12">
    <name type="scientific">Salegentibacter mishustinae</name>
    <dbReference type="NCBI Taxonomy" id="270918"/>
    <lineage>
        <taxon>Bacteria</taxon>
        <taxon>Pseudomonadati</taxon>
        <taxon>Bacteroidota</taxon>
        <taxon>Flavobacteriia</taxon>
        <taxon>Flavobacteriales</taxon>
        <taxon>Flavobacteriaceae</taxon>
        <taxon>Salegentibacter</taxon>
    </lineage>
</organism>
<evidence type="ECO:0000256" key="7">
    <source>
        <dbReference type="SAM" id="Phobius"/>
    </source>
</evidence>
<dbReference type="SUPFAM" id="SSF52172">
    <property type="entry name" value="CheY-like"/>
    <property type="match status" value="1"/>
</dbReference>
<comment type="catalytic activity">
    <reaction evidence="1">
        <text>ATP + protein L-histidine = ADP + protein N-phospho-L-histidine.</text>
        <dbReference type="EC" id="2.7.13.3"/>
    </reaction>
</comment>
<keyword evidence="12" id="KW-1185">Reference proteome</keyword>
<dbReference type="SMART" id="SM00448">
    <property type="entry name" value="REC"/>
    <property type="match status" value="1"/>
</dbReference>
<keyword evidence="5" id="KW-0802">TPR repeat</keyword>
<keyword evidence="11" id="KW-0418">Kinase</keyword>
<dbReference type="SUPFAM" id="SSF48452">
    <property type="entry name" value="TPR-like"/>
    <property type="match status" value="1"/>
</dbReference>
<keyword evidence="11" id="KW-0808">Transferase</keyword>
<evidence type="ECO:0000313" key="11">
    <source>
        <dbReference type="EMBL" id="KRG28358.1"/>
    </source>
</evidence>
<evidence type="ECO:0000256" key="3">
    <source>
        <dbReference type="ARBA" id="ARBA00022553"/>
    </source>
</evidence>
<feature type="signal peptide" evidence="8">
    <location>
        <begin position="1"/>
        <end position="20"/>
    </location>
</feature>
<dbReference type="Proteomes" id="UP000051643">
    <property type="component" value="Unassembled WGS sequence"/>
</dbReference>
<evidence type="ECO:0000256" key="6">
    <source>
        <dbReference type="SAM" id="Coils"/>
    </source>
</evidence>
<dbReference type="Pfam" id="PF02518">
    <property type="entry name" value="HATPase_c"/>
    <property type="match status" value="1"/>
</dbReference>
<comment type="caution">
    <text evidence="11">The sequence shown here is derived from an EMBL/GenBank/DDBJ whole genome shotgun (WGS) entry which is preliminary data.</text>
</comment>
<dbReference type="EC" id="2.7.13.3" evidence="2"/>
<feature type="repeat" description="TPR" evidence="5">
    <location>
        <begin position="192"/>
        <end position="225"/>
    </location>
</feature>
<dbReference type="SMART" id="SM00387">
    <property type="entry name" value="HATPase_c"/>
    <property type="match status" value="1"/>
</dbReference>
<dbReference type="GO" id="GO:0000155">
    <property type="term" value="F:phosphorelay sensor kinase activity"/>
    <property type="evidence" value="ECO:0007669"/>
    <property type="project" value="InterPro"/>
</dbReference>
<keyword evidence="7" id="KW-1133">Transmembrane helix</keyword>
<evidence type="ECO:0000256" key="2">
    <source>
        <dbReference type="ARBA" id="ARBA00012438"/>
    </source>
</evidence>
<sequence length="737" mass="84628">MKHNYLLLTFCLIGFNLLSAQNNKPVSKDSLEHLTEITTEYLTKYNYKDGIEHAYILLEHAENSGDNYYKFHAHNYLGIAYNELKDNPRAKSNYVKALKIAHSLENDTLLIYIYNNLGNIYSEEKGNEEKGIAYYNKVIGLADSLKVPEEKLIPTVNIAWTYMDEKKYSQAYPYLNESLKLLEGKENNNARSQLYMLLGKYHHKTNALDSAEYYFTQGLKLAEKDSLVLPASLICKDYAAMLFEKGEFEAAYKSLEKYDNYNAQLFEKDKLAQIEAANARFDVNEYRRNLEISKKEQAYQDELIAKSTEKILIMVVASLILIIILLILNKINQDRKKLIHQLKEKNNQLRDSRDNAERLSKLKTEFLSTVSHELRTPLYGVVGLASLLLDDKSLKKHESDLKSLKFSADYLLALINDVLQMNKMESNQVKLENIPFNIRELVLSIVNTFEFTRLQNKNKVHYHIDEKIPEDLIGDPVRLSQILMNLVGNAVKFTENGNVFISVKLQARVEDRSVVYFEVKDDGIGIPKSKQKVIFEEFSQLKSSNYNYQGTGLGLPIVKRLLELFDSQIHLKSKEGEGSLFCFSLSLKEDQSPTKKAGFAHEVYLDNLKEKQKILVVDDNRINQVVTRRILEKQNFECIVASNGVEAIEKASSENFDLILMDLNMPGINGMETTKRIRNFNKHVPVVALTAVEIEEVRNEIYASGMNDIIVKPYDVERFYQIIKRNLSAGVESISKN</sequence>
<evidence type="ECO:0000313" key="12">
    <source>
        <dbReference type="Proteomes" id="UP000051643"/>
    </source>
</evidence>
<feature type="coiled-coil region" evidence="6">
    <location>
        <begin position="328"/>
        <end position="362"/>
    </location>
</feature>
<name>A0A0Q9Z5Z4_9FLAO</name>
<keyword evidence="7" id="KW-0812">Transmembrane</keyword>
<dbReference type="SUPFAM" id="SSF55874">
    <property type="entry name" value="ATPase domain of HSP90 chaperone/DNA topoisomerase II/histidine kinase"/>
    <property type="match status" value="1"/>
</dbReference>
<dbReference type="Gene3D" id="3.40.50.2300">
    <property type="match status" value="1"/>
</dbReference>
<dbReference type="Pfam" id="PF00072">
    <property type="entry name" value="Response_reg"/>
    <property type="match status" value="1"/>
</dbReference>